<evidence type="ECO:0000313" key="4">
    <source>
        <dbReference type="EMBL" id="SDR47479.1"/>
    </source>
</evidence>
<keyword evidence="5" id="KW-1185">Reference proteome</keyword>
<dbReference type="InterPro" id="IPR013786">
    <property type="entry name" value="AcylCoA_DH/ox_N"/>
</dbReference>
<dbReference type="InterPro" id="IPR013107">
    <property type="entry name" value="Acyl-CoA_DH_C"/>
</dbReference>
<reference evidence="5" key="1">
    <citation type="submission" date="2016-10" db="EMBL/GenBank/DDBJ databases">
        <authorList>
            <person name="Varghese N."/>
        </authorList>
    </citation>
    <scope>NUCLEOTIDE SEQUENCE [LARGE SCALE GENOMIC DNA]</scope>
    <source>
        <strain evidence="5">GAS106B</strain>
    </source>
</reference>
<dbReference type="GO" id="GO:0006552">
    <property type="term" value="P:L-leucine catabolic process"/>
    <property type="evidence" value="ECO:0007669"/>
    <property type="project" value="TreeGrafter"/>
</dbReference>
<dbReference type="AlphaFoldDB" id="A0A1H1JBW6"/>
<evidence type="ECO:0000259" key="3">
    <source>
        <dbReference type="Pfam" id="PF08028"/>
    </source>
</evidence>
<dbReference type="GO" id="GO:0050660">
    <property type="term" value="F:flavin adenine dinucleotide binding"/>
    <property type="evidence" value="ECO:0007669"/>
    <property type="project" value="InterPro"/>
</dbReference>
<dbReference type="PIRSF" id="PIRSF016578">
    <property type="entry name" value="HsaA"/>
    <property type="match status" value="1"/>
</dbReference>
<dbReference type="SUPFAM" id="SSF56645">
    <property type="entry name" value="Acyl-CoA dehydrogenase NM domain-like"/>
    <property type="match status" value="1"/>
</dbReference>
<dbReference type="OrthoDB" id="6184213at2"/>
<dbReference type="Pfam" id="PF02771">
    <property type="entry name" value="Acyl-CoA_dh_N"/>
    <property type="match status" value="1"/>
</dbReference>
<dbReference type="InterPro" id="IPR036250">
    <property type="entry name" value="AcylCo_DH-like_C"/>
</dbReference>
<keyword evidence="1" id="KW-0560">Oxidoreductase</keyword>
<dbReference type="Gene3D" id="1.20.140.10">
    <property type="entry name" value="Butyryl-CoA Dehydrogenase, subunit A, domain 3"/>
    <property type="match status" value="1"/>
</dbReference>
<organism evidence="4 5">
    <name type="scientific">Paraburkholderia fungorum</name>
    <dbReference type="NCBI Taxonomy" id="134537"/>
    <lineage>
        <taxon>Bacteria</taxon>
        <taxon>Pseudomonadati</taxon>
        <taxon>Pseudomonadota</taxon>
        <taxon>Betaproteobacteria</taxon>
        <taxon>Burkholderiales</taxon>
        <taxon>Burkholderiaceae</taxon>
        <taxon>Paraburkholderia</taxon>
    </lineage>
</organism>
<accession>A0A1H1JBW6</accession>
<dbReference type="EMBL" id="FNKP01000003">
    <property type="protein sequence ID" value="SDR47479.1"/>
    <property type="molecule type" value="Genomic_DNA"/>
</dbReference>
<dbReference type="Proteomes" id="UP000183487">
    <property type="component" value="Unassembled WGS sequence"/>
</dbReference>
<dbReference type="RefSeq" id="WP_074771292.1">
    <property type="nucleotide sequence ID" value="NZ_FNKP01000003.1"/>
</dbReference>
<dbReference type="PANTHER" id="PTHR43884:SF12">
    <property type="entry name" value="ISOVALERYL-COA DEHYDROGENASE, MITOCHONDRIAL-RELATED"/>
    <property type="match status" value="1"/>
</dbReference>
<feature type="domain" description="Acyl-CoA dehydrogenase C-terminal" evidence="3">
    <location>
        <begin position="251"/>
        <end position="387"/>
    </location>
</feature>
<dbReference type="InterPro" id="IPR009100">
    <property type="entry name" value="AcylCoA_DH/oxidase_NM_dom_sf"/>
</dbReference>
<dbReference type="Pfam" id="PF08028">
    <property type="entry name" value="Acyl-CoA_dh_2"/>
    <property type="match status" value="1"/>
</dbReference>
<evidence type="ECO:0000313" key="5">
    <source>
        <dbReference type="Proteomes" id="UP000183487"/>
    </source>
</evidence>
<gene>
    <name evidence="4" type="ORF">SAMN05443245_6032</name>
</gene>
<dbReference type="Gene3D" id="2.40.110.10">
    <property type="entry name" value="Butyryl-CoA Dehydrogenase, subunit A, domain 2"/>
    <property type="match status" value="1"/>
</dbReference>
<dbReference type="PANTHER" id="PTHR43884">
    <property type="entry name" value="ACYL-COA DEHYDROGENASE"/>
    <property type="match status" value="1"/>
</dbReference>
<proteinExistence type="predicted"/>
<dbReference type="InterPro" id="IPR046373">
    <property type="entry name" value="Acyl-CoA_Oxase/DH_mid-dom_sf"/>
</dbReference>
<protein>
    <submittedName>
        <fullName evidence="4">Acyl-CoA dehydrogenase</fullName>
    </submittedName>
</protein>
<name>A0A1H1JBW6_9BURK</name>
<evidence type="ECO:0000256" key="1">
    <source>
        <dbReference type="ARBA" id="ARBA00023002"/>
    </source>
</evidence>
<dbReference type="SUPFAM" id="SSF47203">
    <property type="entry name" value="Acyl-CoA dehydrogenase C-terminal domain-like"/>
    <property type="match status" value="1"/>
</dbReference>
<feature type="domain" description="Acyl-CoA dehydrogenase/oxidase N-terminal" evidence="2">
    <location>
        <begin position="47"/>
        <end position="132"/>
    </location>
</feature>
<dbReference type="Gene3D" id="1.10.540.10">
    <property type="entry name" value="Acyl-CoA dehydrogenase/oxidase, N-terminal domain"/>
    <property type="match status" value="1"/>
</dbReference>
<sequence>MTLDRSAPPAGFVIGDAWGHGITHAFQAALPAPTLEILRRIRSGSVERELERRLPNEEIGWLRNAGLTALRVPKEYGGHGIGLADFFDFLIKLSEADSNLTQALRAHFGYVEHILTSSPERRDVWLPRLADGAIVGAAWSETGDARQERFSTRLTREAGGWRLNGAKFYTTGSLFADWIHVGASGTQGEPVAVTIDRHAPGVEVVDDWDGMGQRLTASGTSRFTDTPVDPAEIVSEAAPFSYSEAYYQLVHLATLAGIGRAAATDAAAAVAARKRSYSHAPAARPADDPQVLQVIGRLRAHAYSAGAIVAQAARALERAANADSGATGNAVALTIEAELEIWQAQTVVSQLILDATAEVFDALGASATLRSAGLDRYWRNARTITSHNPRVYKDRIVGNFAVNGALPPGQWRIGEA</sequence>
<dbReference type="InterPro" id="IPR037069">
    <property type="entry name" value="AcylCoA_DH/ox_N_sf"/>
</dbReference>
<dbReference type="GO" id="GO:0008470">
    <property type="term" value="F:3-methylbutanoyl-CoA dehydrogenase activity"/>
    <property type="evidence" value="ECO:0007669"/>
    <property type="project" value="TreeGrafter"/>
</dbReference>
<evidence type="ECO:0000259" key="2">
    <source>
        <dbReference type="Pfam" id="PF02771"/>
    </source>
</evidence>